<evidence type="ECO:0000313" key="2">
    <source>
        <dbReference type="EMBL" id="MBD8505384.1"/>
    </source>
</evidence>
<protein>
    <submittedName>
        <fullName evidence="2">DUF4192 domain-containing protein</fullName>
    </submittedName>
</protein>
<proteinExistence type="predicted"/>
<reference evidence="2" key="1">
    <citation type="submission" date="2020-09" db="EMBL/GenBank/DDBJ databases">
        <title>Hoyosella lacisalsi sp. nov., a halotolerant actinobacterium isolated from soil of Lake Gudzhirganskoe.</title>
        <authorList>
            <person name="Yang Q."/>
            <person name="Guo P.Y."/>
            <person name="Liu S.W."/>
            <person name="Li F.N."/>
            <person name="Sun C.H."/>
        </authorList>
    </citation>
    <scope>NUCLEOTIDE SEQUENCE</scope>
    <source>
        <strain evidence="2">G463</strain>
    </source>
</reference>
<feature type="region of interest" description="Disordered" evidence="1">
    <location>
        <begin position="228"/>
        <end position="253"/>
    </location>
</feature>
<dbReference type="Pfam" id="PF13830">
    <property type="entry name" value="DUF4192"/>
    <property type="match status" value="1"/>
</dbReference>
<dbReference type="InterPro" id="IPR025447">
    <property type="entry name" value="DUF4192"/>
</dbReference>
<gene>
    <name evidence="2" type="ORF">HT102_02630</name>
</gene>
<name>A0A927PL16_9ACTN</name>
<dbReference type="EMBL" id="JACYWE010000001">
    <property type="protein sequence ID" value="MBD8505384.1"/>
    <property type="molecule type" value="Genomic_DNA"/>
</dbReference>
<comment type="caution">
    <text evidence="2">The sequence shown here is derived from an EMBL/GenBank/DDBJ whole genome shotgun (WGS) entry which is preliminary data.</text>
</comment>
<evidence type="ECO:0000313" key="3">
    <source>
        <dbReference type="Proteomes" id="UP000642993"/>
    </source>
</evidence>
<organism evidence="2 3">
    <name type="scientific">Lolliginicoccus lacisalsi</name>
    <dbReference type="NCBI Taxonomy" id="2742202"/>
    <lineage>
        <taxon>Bacteria</taxon>
        <taxon>Bacillati</taxon>
        <taxon>Actinomycetota</taxon>
        <taxon>Actinomycetes</taxon>
        <taxon>Mycobacteriales</taxon>
        <taxon>Hoyosellaceae</taxon>
        <taxon>Lolliginicoccus</taxon>
    </lineage>
</organism>
<accession>A0A927PL16</accession>
<sequence>MTNAPNPATPRITLGDPGELIAALPAMLGFYPEDSIIGIAMGGPRATEMRGFVRADIPYLEDLDEEWNQDEPGIASGPPDPALRASLPGQSFDWFAVAGLSQSLAVFALNNGIDHLVLVAVDSRNPEENREDLIHALADHVIDSGVTIASAYHCARIAAGDVWHAVSAAPVDNSAAGDADAGFSGLIADPRGSEAAAHRVLDGRAIHEHRRDIVDGLTSPDDARIAAIAAEPTPPSKSRSRESARTTPPRRATDADRLRAVLAAVADVQSGTELSNAEIAALGQHLRRLVVRDCLFTLALTDEADAAHSLWMLLTQLLSGPARAEAACLLAYSAYVAGDGACSGSAIDIALEIEPEHRMSVMLDQSLRIGLPPRQIMEIAYVGWDLAAALGVSLPPLASRPDL</sequence>
<dbReference type="RefSeq" id="WP_192037828.1">
    <property type="nucleotide sequence ID" value="NZ_JACYWE010000001.1"/>
</dbReference>
<dbReference type="Proteomes" id="UP000642993">
    <property type="component" value="Unassembled WGS sequence"/>
</dbReference>
<keyword evidence="3" id="KW-1185">Reference proteome</keyword>
<dbReference type="AlphaFoldDB" id="A0A927PL16"/>
<evidence type="ECO:0000256" key="1">
    <source>
        <dbReference type="SAM" id="MobiDB-lite"/>
    </source>
</evidence>